<gene>
    <name evidence="3" type="ORF">PQU95_02730</name>
</gene>
<dbReference type="PROSITE" id="PS51762">
    <property type="entry name" value="GH16_2"/>
    <property type="match status" value="1"/>
</dbReference>
<dbReference type="Pfam" id="PF00722">
    <property type="entry name" value="Glyco_hydro_16"/>
    <property type="match status" value="1"/>
</dbReference>
<proteinExistence type="inferred from homology"/>
<sequence>MLNHSISKITFYLFLIFTVPIVFAADELTFAGYGWITRNGNGQPGPNNFSSSRVRVENDSLIMSMSKDKVVGWLCSEIISTSYFHFGEFIFELEALPTFDKKLVFGIFTFPDKSDEDGTNEIDIEFSHWGSLAIPRGNFGLFRKDKDLRGKPVRFRFDVPEMTERVVVKILWLPHSIKYSVKSPHINVEWVYSPQNYKDSIPNLPQRLHLNYWKMPGDILMSPPDVKVTSFKYFPLDKD</sequence>
<dbReference type="Gene3D" id="2.60.120.200">
    <property type="match status" value="1"/>
</dbReference>
<keyword evidence="4" id="KW-1185">Reference proteome</keyword>
<accession>A0ABT5IUC5</accession>
<dbReference type="Proteomes" id="UP001219956">
    <property type="component" value="Unassembled WGS sequence"/>
</dbReference>
<evidence type="ECO:0000256" key="1">
    <source>
        <dbReference type="ARBA" id="ARBA00006865"/>
    </source>
</evidence>
<evidence type="ECO:0000313" key="3">
    <source>
        <dbReference type="EMBL" id="MDC7716139.1"/>
    </source>
</evidence>
<comment type="similarity">
    <text evidence="1">Belongs to the glycosyl hydrolase 16 family.</text>
</comment>
<dbReference type="EMBL" id="JAQQLF010000002">
    <property type="protein sequence ID" value="MDC7716139.1"/>
    <property type="molecule type" value="Genomic_DNA"/>
</dbReference>
<evidence type="ECO:0000313" key="4">
    <source>
        <dbReference type="Proteomes" id="UP001219956"/>
    </source>
</evidence>
<dbReference type="InterPro" id="IPR013320">
    <property type="entry name" value="ConA-like_dom_sf"/>
</dbReference>
<evidence type="ECO:0000259" key="2">
    <source>
        <dbReference type="PROSITE" id="PS51762"/>
    </source>
</evidence>
<comment type="caution">
    <text evidence="3">The sequence shown here is derived from an EMBL/GenBank/DDBJ whole genome shotgun (WGS) entry which is preliminary data.</text>
</comment>
<reference evidence="3 4" key="1">
    <citation type="submission" date="2023-01" db="EMBL/GenBank/DDBJ databases">
        <title>Novel species of the genus Vogesella isolated from rivers.</title>
        <authorList>
            <person name="Lu H."/>
        </authorList>
    </citation>
    <scope>NUCLEOTIDE SEQUENCE [LARGE SCALE GENOMIC DNA]</scope>
    <source>
        <strain evidence="3 4">DC21W</strain>
    </source>
</reference>
<organism evidence="3 4">
    <name type="scientific">Vogesella aquatica</name>
    <dbReference type="NCBI Taxonomy" id="2984206"/>
    <lineage>
        <taxon>Bacteria</taxon>
        <taxon>Pseudomonadati</taxon>
        <taxon>Pseudomonadota</taxon>
        <taxon>Betaproteobacteria</taxon>
        <taxon>Neisseriales</taxon>
        <taxon>Chromobacteriaceae</taxon>
        <taxon>Vogesella</taxon>
    </lineage>
</organism>
<dbReference type="RefSeq" id="WP_272750574.1">
    <property type="nucleotide sequence ID" value="NZ_JAQQLF010000002.1"/>
</dbReference>
<dbReference type="SUPFAM" id="SSF49899">
    <property type="entry name" value="Concanavalin A-like lectins/glucanases"/>
    <property type="match status" value="1"/>
</dbReference>
<feature type="domain" description="GH16" evidence="2">
    <location>
        <begin position="12"/>
        <end position="234"/>
    </location>
</feature>
<dbReference type="InterPro" id="IPR000757">
    <property type="entry name" value="Beta-glucanase-like"/>
</dbReference>
<name>A0ABT5IUC5_9NEIS</name>
<protein>
    <submittedName>
        <fullName evidence="3">Family 16 glycosylhydrolase</fullName>
    </submittedName>
</protein>